<organism evidence="2">
    <name type="scientific">Desulfobacca acetoxidans</name>
    <dbReference type="NCBI Taxonomy" id="60893"/>
    <lineage>
        <taxon>Bacteria</taxon>
        <taxon>Pseudomonadati</taxon>
        <taxon>Thermodesulfobacteriota</taxon>
        <taxon>Desulfobaccia</taxon>
        <taxon>Desulfobaccales</taxon>
        <taxon>Desulfobaccaceae</taxon>
        <taxon>Desulfobacca</taxon>
    </lineage>
</organism>
<accession>A0A7C3SJN9</accession>
<gene>
    <name evidence="2" type="ORF">ENV62_08230</name>
</gene>
<dbReference type="AlphaFoldDB" id="A0A7C3SJN9"/>
<dbReference type="EMBL" id="DTHB01000052">
    <property type="protein sequence ID" value="HGB15204.1"/>
    <property type="molecule type" value="Genomic_DNA"/>
</dbReference>
<proteinExistence type="predicted"/>
<evidence type="ECO:0000313" key="2">
    <source>
        <dbReference type="EMBL" id="HGB15204.1"/>
    </source>
</evidence>
<name>A0A7C3SJN9_9BACT</name>
<dbReference type="Pfam" id="PF04465">
    <property type="entry name" value="DUF499"/>
    <property type="match status" value="1"/>
</dbReference>
<dbReference type="InterPro" id="IPR007555">
    <property type="entry name" value="DUF499"/>
</dbReference>
<evidence type="ECO:0000256" key="1">
    <source>
        <dbReference type="SAM" id="MobiDB-lite"/>
    </source>
</evidence>
<comment type="caution">
    <text evidence="2">The sequence shown here is derived from an EMBL/GenBank/DDBJ whole genome shotgun (WGS) entry which is preliminary data.</text>
</comment>
<dbReference type="GO" id="GO:0005524">
    <property type="term" value="F:ATP binding"/>
    <property type="evidence" value="ECO:0007669"/>
    <property type="project" value="UniProtKB-KW"/>
</dbReference>
<feature type="compositionally biased region" description="Pro residues" evidence="1">
    <location>
        <begin position="819"/>
        <end position="835"/>
    </location>
</feature>
<sequence length="912" mass="102676">MEPWYKVTLPRKELREGRSLDPSEFAVHLEQIVSGTAPDDYQDPAKFCARTYFGQALTDYCRLVLRRLVGETVGTAPVITLLTQFGGGKTHTLATLYHLATAGPQARNYEGVGKLLQDIDLSEIPRAKVAVFVGTSWHGKAGRETPWLDIADQLAGEAGRQALGEEARVRAPAAPQIQKVFQLAGQPVLLLFDEVLNYIQRYPEQSGQFYAFLQNITGALTASERAVGLLSIPISTTVEMTPDMVEWQTRIAKLTGRVGKALLATATEEIAEIIKRRLFENSGRKSLQQAVARQYARWVFARRDRLPSEVANFSEEEIKKRFEVCYPFHPGTLTVFQRKWQTLPAFQQTRGTLAMLGQWISQAFRKGYQGAFREPLITLGSAPLEDHDFRSKILEQLNETRLEAAIMYDIAGENAFARALDKELADSAGKARLHQRVATALFFESCGGMAPDKAATLADLRFAVGDPDTETTPIDAAVHVLYTRCYYLRQVGEFGWRFGYKPNLRKFHADRKAAINTEQVDKQMKTVVQELFRNKAEINLNFFPRASTDIPDRPQLTLVVLDPNRELDETLQNELTGWTQNCGQSARQYPGGLFYAAPASGFELQEAVKEWLAWDSIKKDADQGLLGELEKEDERLVPLELRKAEDKVEEQVWTFYRHLLLWDGKQACLKKIDLPHMHKSEARSLTGAILARLRHAGELNQELAASYVERNWPEALKEKGAWPLASLLATFFQGRLTRLEKAEHSLKQMIIRAVRQGIFGLGSGKDETKMQRVWLKEEVDPSEIMFDYETYLLLPRRAEAERAGESPPDSIPTGAEPSGPAPPQPPGPVPPPPLPSMEEKPVVLSWWGIMPKEKWNLFSHRVLTRLSGAEDLKIEINIQAKIKDPSIRQQLNLALKDLGLAGEFEKIIKINE</sequence>
<reference evidence="2" key="1">
    <citation type="journal article" date="2020" name="mSystems">
        <title>Genome- and Community-Level Interaction Insights into Carbon Utilization and Element Cycling Functions of Hydrothermarchaeota in Hydrothermal Sediment.</title>
        <authorList>
            <person name="Zhou Z."/>
            <person name="Liu Y."/>
            <person name="Xu W."/>
            <person name="Pan J."/>
            <person name="Luo Z.H."/>
            <person name="Li M."/>
        </authorList>
    </citation>
    <scope>NUCLEOTIDE SEQUENCE [LARGE SCALE GENOMIC DNA]</scope>
    <source>
        <strain evidence="2">SpSt-776</strain>
    </source>
</reference>
<keyword evidence="2" id="KW-0067">ATP-binding</keyword>
<keyword evidence="2" id="KW-0547">Nucleotide-binding</keyword>
<feature type="region of interest" description="Disordered" evidence="1">
    <location>
        <begin position="799"/>
        <end position="836"/>
    </location>
</feature>
<protein>
    <submittedName>
        <fullName evidence="2">ATP-binding protein</fullName>
    </submittedName>
</protein>